<dbReference type="Proteomes" id="UP000243459">
    <property type="component" value="Unassembled WGS sequence"/>
</dbReference>
<proteinExistence type="predicted"/>
<dbReference type="Gramene" id="ONK55305">
    <property type="protein sequence ID" value="ONK55305"/>
    <property type="gene ID" value="A4U43_UnF5160"/>
</dbReference>
<gene>
    <name evidence="1" type="ORF">A4U43_UnF5160</name>
</gene>
<evidence type="ECO:0000313" key="1">
    <source>
        <dbReference type="EMBL" id="ONK55305.1"/>
    </source>
</evidence>
<organism evidence="1 2">
    <name type="scientific">Asparagus officinalis</name>
    <name type="common">Garden asparagus</name>
    <dbReference type="NCBI Taxonomy" id="4686"/>
    <lineage>
        <taxon>Eukaryota</taxon>
        <taxon>Viridiplantae</taxon>
        <taxon>Streptophyta</taxon>
        <taxon>Embryophyta</taxon>
        <taxon>Tracheophyta</taxon>
        <taxon>Spermatophyta</taxon>
        <taxon>Magnoliopsida</taxon>
        <taxon>Liliopsida</taxon>
        <taxon>Asparagales</taxon>
        <taxon>Asparagaceae</taxon>
        <taxon>Asparagoideae</taxon>
        <taxon>Asparagus</taxon>
    </lineage>
</organism>
<protein>
    <submittedName>
        <fullName evidence="1">Uncharacterized protein</fullName>
    </submittedName>
</protein>
<dbReference type="EMBL" id="KV863589">
    <property type="protein sequence ID" value="ONK55305.1"/>
    <property type="molecule type" value="Genomic_DNA"/>
</dbReference>
<evidence type="ECO:0000313" key="2">
    <source>
        <dbReference type="Proteomes" id="UP000243459"/>
    </source>
</evidence>
<name>A0A1R3L6T1_ASPOF</name>
<dbReference type="AlphaFoldDB" id="A0A1R3L6T1"/>
<sequence>MWPEIKKESLRVEKLSAVEARGLSLNYGSSGRQEAHIPVALGLPTTTLEDRYEWSFPHCIDKLSPHTWKAIQALLMGPIKSPPRYERELLVEHLIISEHHIDCRGYMREEMGLRAAVEEVSGSPGGRAGGGVGRSG</sequence>
<keyword evidence="2" id="KW-1185">Reference proteome</keyword>
<accession>A0A1R3L6T1</accession>
<reference evidence="2" key="1">
    <citation type="journal article" date="2017" name="Nat. Commun.">
        <title>The asparagus genome sheds light on the origin and evolution of a young Y chromosome.</title>
        <authorList>
            <person name="Harkess A."/>
            <person name="Zhou J."/>
            <person name="Xu C."/>
            <person name="Bowers J.E."/>
            <person name="Van der Hulst R."/>
            <person name="Ayyampalayam S."/>
            <person name="Mercati F."/>
            <person name="Riccardi P."/>
            <person name="McKain M.R."/>
            <person name="Kakrana A."/>
            <person name="Tang H."/>
            <person name="Ray J."/>
            <person name="Groenendijk J."/>
            <person name="Arikit S."/>
            <person name="Mathioni S.M."/>
            <person name="Nakano M."/>
            <person name="Shan H."/>
            <person name="Telgmann-Rauber A."/>
            <person name="Kanno A."/>
            <person name="Yue Z."/>
            <person name="Chen H."/>
            <person name="Li W."/>
            <person name="Chen Y."/>
            <person name="Xu X."/>
            <person name="Zhang Y."/>
            <person name="Luo S."/>
            <person name="Chen H."/>
            <person name="Gao J."/>
            <person name="Mao Z."/>
            <person name="Pires J.C."/>
            <person name="Luo M."/>
            <person name="Kudrna D."/>
            <person name="Wing R.A."/>
            <person name="Meyers B.C."/>
            <person name="Yi K."/>
            <person name="Kong H."/>
            <person name="Lavrijsen P."/>
            <person name="Sunseri F."/>
            <person name="Falavigna A."/>
            <person name="Ye Y."/>
            <person name="Leebens-Mack J.H."/>
            <person name="Chen G."/>
        </authorList>
    </citation>
    <scope>NUCLEOTIDE SEQUENCE [LARGE SCALE GENOMIC DNA]</scope>
    <source>
        <strain evidence="2">cv. DH0086</strain>
    </source>
</reference>